<sequence length="62" mass="6923">MELNSTRSGNFGFFHIGDFGSSDRDSKAPAINRRRWPGEPQLGKKASIVLHIGYSRSSDLTR</sequence>
<reference evidence="1" key="2">
    <citation type="journal article" date="2015" name="Data Brief">
        <title>Shoot transcriptome of the giant reed, Arundo donax.</title>
        <authorList>
            <person name="Barrero R.A."/>
            <person name="Guerrero F.D."/>
            <person name="Moolhuijzen P."/>
            <person name="Goolsby J.A."/>
            <person name="Tidwell J."/>
            <person name="Bellgard S.E."/>
            <person name="Bellgard M.I."/>
        </authorList>
    </citation>
    <scope>NUCLEOTIDE SEQUENCE</scope>
    <source>
        <tissue evidence="1">Shoot tissue taken approximately 20 cm above the soil surface</tissue>
    </source>
</reference>
<evidence type="ECO:0000313" key="1">
    <source>
        <dbReference type="EMBL" id="JAD17612.1"/>
    </source>
</evidence>
<reference evidence="1" key="1">
    <citation type="submission" date="2014-09" db="EMBL/GenBank/DDBJ databases">
        <authorList>
            <person name="Magalhaes I.L.F."/>
            <person name="Oliveira U."/>
            <person name="Santos F.R."/>
            <person name="Vidigal T.H.D.A."/>
            <person name="Brescovit A.D."/>
            <person name="Santos A.J."/>
        </authorList>
    </citation>
    <scope>NUCLEOTIDE SEQUENCE</scope>
    <source>
        <tissue evidence="1">Shoot tissue taken approximately 20 cm above the soil surface</tissue>
    </source>
</reference>
<accession>A0A0A8Y1S1</accession>
<protein>
    <submittedName>
        <fullName evidence="1">Uncharacterized protein</fullName>
    </submittedName>
</protein>
<dbReference type="EMBL" id="GBRH01280283">
    <property type="protein sequence ID" value="JAD17612.1"/>
    <property type="molecule type" value="Transcribed_RNA"/>
</dbReference>
<organism evidence="1">
    <name type="scientific">Arundo donax</name>
    <name type="common">Giant reed</name>
    <name type="synonym">Donax arundinaceus</name>
    <dbReference type="NCBI Taxonomy" id="35708"/>
    <lineage>
        <taxon>Eukaryota</taxon>
        <taxon>Viridiplantae</taxon>
        <taxon>Streptophyta</taxon>
        <taxon>Embryophyta</taxon>
        <taxon>Tracheophyta</taxon>
        <taxon>Spermatophyta</taxon>
        <taxon>Magnoliopsida</taxon>
        <taxon>Liliopsida</taxon>
        <taxon>Poales</taxon>
        <taxon>Poaceae</taxon>
        <taxon>PACMAD clade</taxon>
        <taxon>Arundinoideae</taxon>
        <taxon>Arundineae</taxon>
        <taxon>Arundo</taxon>
    </lineage>
</organism>
<proteinExistence type="predicted"/>
<name>A0A0A8Y1S1_ARUDO</name>
<dbReference type="AlphaFoldDB" id="A0A0A8Y1S1"/>